<dbReference type="Pfam" id="PF00436">
    <property type="entry name" value="SSB"/>
    <property type="match status" value="1"/>
</dbReference>
<dbReference type="STRING" id="1391627.SAMN05216464_105316"/>
<evidence type="ECO:0000313" key="6">
    <source>
        <dbReference type="Proteomes" id="UP000199072"/>
    </source>
</evidence>
<keyword evidence="6" id="KW-1185">Reference proteome</keyword>
<keyword evidence="1 2" id="KW-0238">DNA-binding</keyword>
<proteinExistence type="predicted"/>
<evidence type="ECO:0000256" key="2">
    <source>
        <dbReference type="PIRNR" id="PIRNR002070"/>
    </source>
</evidence>
<feature type="compositionally biased region" description="Basic and acidic residues" evidence="4">
    <location>
        <begin position="109"/>
        <end position="128"/>
    </location>
</feature>
<feature type="region of interest" description="Disordered" evidence="4">
    <location>
        <begin position="108"/>
        <end position="135"/>
    </location>
</feature>
<name>A0A1G7C7B4_9SPHI</name>
<dbReference type="RefSeq" id="WP_143014128.1">
    <property type="nucleotide sequence ID" value="NZ_FNAI01000005.1"/>
</dbReference>
<dbReference type="NCBIfam" id="TIGR00621">
    <property type="entry name" value="ssb"/>
    <property type="match status" value="1"/>
</dbReference>
<dbReference type="CDD" id="cd04496">
    <property type="entry name" value="SSB_OBF"/>
    <property type="match status" value="1"/>
</dbReference>
<dbReference type="PIRSF" id="PIRSF002070">
    <property type="entry name" value="SSB"/>
    <property type="match status" value="1"/>
</dbReference>
<evidence type="ECO:0000256" key="4">
    <source>
        <dbReference type="SAM" id="MobiDB-lite"/>
    </source>
</evidence>
<evidence type="ECO:0000256" key="3">
    <source>
        <dbReference type="RuleBase" id="RU000524"/>
    </source>
</evidence>
<dbReference type="AlphaFoldDB" id="A0A1G7C7B4"/>
<evidence type="ECO:0000256" key="1">
    <source>
        <dbReference type="ARBA" id="ARBA00023125"/>
    </source>
</evidence>
<dbReference type="SUPFAM" id="SSF50249">
    <property type="entry name" value="Nucleic acid-binding proteins"/>
    <property type="match status" value="1"/>
</dbReference>
<organism evidence="5 6">
    <name type="scientific">Mucilaginibacter pineti</name>
    <dbReference type="NCBI Taxonomy" id="1391627"/>
    <lineage>
        <taxon>Bacteria</taxon>
        <taxon>Pseudomonadati</taxon>
        <taxon>Bacteroidota</taxon>
        <taxon>Sphingobacteriia</taxon>
        <taxon>Sphingobacteriales</taxon>
        <taxon>Sphingobacteriaceae</taxon>
        <taxon>Mucilaginibacter</taxon>
    </lineage>
</organism>
<evidence type="ECO:0000313" key="5">
    <source>
        <dbReference type="EMBL" id="SDE35197.1"/>
    </source>
</evidence>
<dbReference type="Proteomes" id="UP000199072">
    <property type="component" value="Unassembled WGS sequence"/>
</dbReference>
<dbReference type="InterPro" id="IPR000424">
    <property type="entry name" value="Primosome_PriB/ssb"/>
</dbReference>
<dbReference type="Gene3D" id="2.40.50.140">
    <property type="entry name" value="Nucleic acid-binding proteins"/>
    <property type="match status" value="1"/>
</dbReference>
<gene>
    <name evidence="5" type="ORF">SAMN05216464_105316</name>
</gene>
<dbReference type="InterPro" id="IPR011344">
    <property type="entry name" value="ssDNA-bd"/>
</dbReference>
<dbReference type="EMBL" id="FNAI01000005">
    <property type="protein sequence ID" value="SDE35197.1"/>
    <property type="molecule type" value="Genomic_DNA"/>
</dbReference>
<reference evidence="5 6" key="1">
    <citation type="submission" date="2016-10" db="EMBL/GenBank/DDBJ databases">
        <authorList>
            <person name="de Groot N.N."/>
        </authorList>
    </citation>
    <scope>NUCLEOTIDE SEQUENCE [LARGE SCALE GENOMIC DNA]</scope>
    <source>
        <strain evidence="5 6">47C3B</strain>
    </source>
</reference>
<dbReference type="GO" id="GO:0003697">
    <property type="term" value="F:single-stranded DNA binding"/>
    <property type="evidence" value="ECO:0007669"/>
    <property type="project" value="InterPro"/>
</dbReference>
<dbReference type="OrthoDB" id="1265936at2"/>
<protein>
    <recommendedName>
        <fullName evidence="2 3">Single-stranded DNA-binding protein</fullName>
    </recommendedName>
</protein>
<accession>A0A1G7C7B4</accession>
<dbReference type="GO" id="GO:0006260">
    <property type="term" value="P:DNA replication"/>
    <property type="evidence" value="ECO:0007669"/>
    <property type="project" value="InterPro"/>
</dbReference>
<sequence length="135" mass="14872">METITGRVVANATVRTTKSDKKVTGFTIAINDSYRPKDGERVTITRYFECSYWRNAGLAEYLTKGTLVELHGRIEAGAYINKEGKAVGTLNMHVEQVKLLGKTVANGTERADNKTQKAEAYADIKPGADDDDLPF</sequence>
<dbReference type="PROSITE" id="PS50935">
    <property type="entry name" value="SSB"/>
    <property type="match status" value="1"/>
</dbReference>
<dbReference type="InterPro" id="IPR012340">
    <property type="entry name" value="NA-bd_OB-fold"/>
</dbReference>